<evidence type="ECO:0000313" key="11">
    <source>
        <dbReference type="EMBL" id="RSN75099.1"/>
    </source>
</evidence>
<evidence type="ECO:0008006" key="13">
    <source>
        <dbReference type="Google" id="ProtNLM"/>
    </source>
</evidence>
<keyword evidence="5 7" id="KW-0460">Magnesium</keyword>
<dbReference type="InterPro" id="IPR016055">
    <property type="entry name" value="A-D-PHexomutase_a/b/a-I/II/III"/>
</dbReference>
<dbReference type="Proteomes" id="UP000277582">
    <property type="component" value="Unassembled WGS sequence"/>
</dbReference>
<dbReference type="PANTHER" id="PTHR43771:SF1">
    <property type="entry name" value="PHOSPHOMANNOMUTASE"/>
    <property type="match status" value="1"/>
</dbReference>
<name>A0A3R9PJF5_9CREN</name>
<gene>
    <name evidence="11" type="ORF">D6D85_07030</name>
</gene>
<evidence type="ECO:0000259" key="9">
    <source>
        <dbReference type="Pfam" id="PF02878"/>
    </source>
</evidence>
<evidence type="ECO:0000256" key="3">
    <source>
        <dbReference type="ARBA" id="ARBA00022553"/>
    </source>
</evidence>
<comment type="similarity">
    <text evidence="2 7">Belongs to the phosphohexose mutase family.</text>
</comment>
<evidence type="ECO:0000313" key="12">
    <source>
        <dbReference type="Proteomes" id="UP000277582"/>
    </source>
</evidence>
<dbReference type="InterPro" id="IPR005844">
    <property type="entry name" value="A-D-PHexomutase_a/b/a-I"/>
</dbReference>
<evidence type="ECO:0000259" key="8">
    <source>
        <dbReference type="Pfam" id="PF00408"/>
    </source>
</evidence>
<dbReference type="SUPFAM" id="SSF55957">
    <property type="entry name" value="Phosphoglucomutase, C-terminal domain"/>
    <property type="match status" value="1"/>
</dbReference>
<dbReference type="InterPro" id="IPR036900">
    <property type="entry name" value="A-D-PHexomutase_C_sf"/>
</dbReference>
<organism evidence="11 12">
    <name type="scientific">Candidatus Methanodesulfokora washburnensis</name>
    <dbReference type="NCBI Taxonomy" id="2478471"/>
    <lineage>
        <taxon>Archaea</taxon>
        <taxon>Thermoproteota</taxon>
        <taxon>Candidatus Korarchaeia</taxon>
        <taxon>Candidatus Korarchaeia incertae sedis</taxon>
        <taxon>Candidatus Methanodesulfokora</taxon>
    </lineage>
</organism>
<comment type="caution">
    <text evidence="11">The sequence shown here is derived from an EMBL/GenBank/DDBJ whole genome shotgun (WGS) entry which is preliminary data.</text>
</comment>
<dbReference type="EMBL" id="RCOS01000080">
    <property type="protein sequence ID" value="RSN75099.1"/>
    <property type="molecule type" value="Genomic_DNA"/>
</dbReference>
<feature type="domain" description="Alpha-D-phosphohexomutase C-terminal" evidence="8">
    <location>
        <begin position="402"/>
        <end position="444"/>
    </location>
</feature>
<dbReference type="AlphaFoldDB" id="A0A3R9PJF5"/>
<evidence type="ECO:0000256" key="2">
    <source>
        <dbReference type="ARBA" id="ARBA00010231"/>
    </source>
</evidence>
<reference evidence="11 12" key="1">
    <citation type="submission" date="2018-10" db="EMBL/GenBank/DDBJ databases">
        <title>Co-occurring genomic capacity for anaerobic methane metabolism and dissimilatory sulfite reduction discovered in the Korarchaeota.</title>
        <authorList>
            <person name="Mckay L.J."/>
            <person name="Dlakic M."/>
            <person name="Fields M.W."/>
            <person name="Delmont T.O."/>
            <person name="Eren A.M."/>
            <person name="Jay Z.J."/>
            <person name="Klingelsmith K.B."/>
            <person name="Rusch D.B."/>
            <person name="Inskeep W.P."/>
        </authorList>
    </citation>
    <scope>NUCLEOTIDE SEQUENCE [LARGE SCALE GENOMIC DNA]</scope>
    <source>
        <strain evidence="11 12">MDKW</strain>
    </source>
</reference>
<dbReference type="InterPro" id="IPR005843">
    <property type="entry name" value="A-D-PHexomutase_C"/>
</dbReference>
<evidence type="ECO:0000259" key="10">
    <source>
        <dbReference type="Pfam" id="PF02879"/>
    </source>
</evidence>
<dbReference type="Gene3D" id="3.40.120.10">
    <property type="entry name" value="Alpha-D-Glucose-1,6-Bisphosphate, subunit A, domain 3"/>
    <property type="match status" value="3"/>
</dbReference>
<dbReference type="Pfam" id="PF00408">
    <property type="entry name" value="PGM_PMM_IV"/>
    <property type="match status" value="1"/>
</dbReference>
<dbReference type="InterPro" id="IPR016066">
    <property type="entry name" value="A-D-PHexomutase_CS"/>
</dbReference>
<dbReference type="GO" id="GO:0005975">
    <property type="term" value="P:carbohydrate metabolic process"/>
    <property type="evidence" value="ECO:0007669"/>
    <property type="project" value="InterPro"/>
</dbReference>
<proteinExistence type="inferred from homology"/>
<protein>
    <recommendedName>
        <fullName evidence="13">Phosphoglucosamine mutase</fullName>
    </recommendedName>
</protein>
<evidence type="ECO:0000256" key="7">
    <source>
        <dbReference type="RuleBase" id="RU004326"/>
    </source>
</evidence>
<dbReference type="Pfam" id="PF02879">
    <property type="entry name" value="PGM_PMM_II"/>
    <property type="match status" value="1"/>
</dbReference>
<keyword evidence="4 7" id="KW-0479">Metal-binding</keyword>
<evidence type="ECO:0000256" key="6">
    <source>
        <dbReference type="ARBA" id="ARBA00023235"/>
    </source>
</evidence>
<feature type="domain" description="Alpha-D-phosphohexomutase alpha/beta/alpha" evidence="10">
    <location>
        <begin position="172"/>
        <end position="261"/>
    </location>
</feature>
<dbReference type="PRINTS" id="PR00509">
    <property type="entry name" value="PGMPMM"/>
</dbReference>
<keyword evidence="3" id="KW-0597">Phosphoprotein</keyword>
<evidence type="ECO:0000256" key="4">
    <source>
        <dbReference type="ARBA" id="ARBA00022723"/>
    </source>
</evidence>
<dbReference type="PANTHER" id="PTHR43771">
    <property type="entry name" value="PHOSPHOMANNOMUTASE"/>
    <property type="match status" value="1"/>
</dbReference>
<sequence length="449" mass="50237">MKVFLIIFPVLLMSRRIFGTAGIRALFGEIDARLSLVFGYSFSLLSKERFLSKMVNIGWDCRTTSKLLAYASMAGVMQGGLDVCSLGMVPYPVIAKACTAMKSPGIYITASHNPPEYNGIKGFRNNGMELLYDEQIALEQIMESVNIKGDEIGNIISPRYAKEDYILDIERDEKLNPAELKVAVDPANGTASYIGIKILNDFNINLISINSNVDGFFPGRRPEPTEENLENLSKVVRSENADLGIAWDGDADRIAVIDKNGKFVPQYVISCIIAMYLRAKKVITSVDMGNGLREAVERQGGEVIVWKLGDLHSKLLEVGADFVTEPWKIMDPKWGPFFDGIRAALLLLSAVNEWGSLSSLMAEIPVYHQKRLSLPLRKEKDYERIVRGIKEGLLGRIDLIDEMDGVKFISGSSWILIRRSGTEPKIRVYMESKDEEWIRKMVKIIEALA</sequence>
<dbReference type="Pfam" id="PF02878">
    <property type="entry name" value="PGM_PMM_I"/>
    <property type="match status" value="1"/>
</dbReference>
<evidence type="ECO:0000256" key="5">
    <source>
        <dbReference type="ARBA" id="ARBA00022842"/>
    </source>
</evidence>
<dbReference type="GO" id="GO:0000287">
    <property type="term" value="F:magnesium ion binding"/>
    <property type="evidence" value="ECO:0007669"/>
    <property type="project" value="InterPro"/>
</dbReference>
<keyword evidence="12" id="KW-1185">Reference proteome</keyword>
<evidence type="ECO:0000256" key="1">
    <source>
        <dbReference type="ARBA" id="ARBA00001946"/>
    </source>
</evidence>
<dbReference type="SUPFAM" id="SSF53738">
    <property type="entry name" value="Phosphoglucomutase, first 3 domains"/>
    <property type="match status" value="3"/>
</dbReference>
<dbReference type="GO" id="GO:0016868">
    <property type="term" value="F:intramolecular phosphotransferase activity"/>
    <property type="evidence" value="ECO:0007669"/>
    <property type="project" value="InterPro"/>
</dbReference>
<keyword evidence="6" id="KW-0413">Isomerase</keyword>
<dbReference type="InterPro" id="IPR005845">
    <property type="entry name" value="A-D-PHexomutase_a/b/a-II"/>
</dbReference>
<accession>A0A3R9PJF5</accession>
<dbReference type="PROSITE" id="PS00710">
    <property type="entry name" value="PGM_PMM"/>
    <property type="match status" value="1"/>
</dbReference>
<dbReference type="Gene3D" id="3.30.310.50">
    <property type="entry name" value="Alpha-D-phosphohexomutase, C-terminal domain"/>
    <property type="match status" value="1"/>
</dbReference>
<feature type="domain" description="Alpha-D-phosphohexomutase alpha/beta/alpha" evidence="9">
    <location>
        <begin position="15"/>
        <end position="144"/>
    </location>
</feature>
<dbReference type="InterPro" id="IPR005841">
    <property type="entry name" value="Alpha-D-phosphohexomutase_SF"/>
</dbReference>
<comment type="cofactor">
    <cofactor evidence="1">
        <name>Mg(2+)</name>
        <dbReference type="ChEBI" id="CHEBI:18420"/>
    </cofactor>
</comment>